<proteinExistence type="predicted"/>
<name>A0A4C1VRZ3_EUMVA</name>
<dbReference type="EMBL" id="BGZK01000399">
    <property type="protein sequence ID" value="GBP41453.1"/>
    <property type="molecule type" value="Genomic_DNA"/>
</dbReference>
<accession>A0A4C1VRZ3</accession>
<reference evidence="2 3" key="1">
    <citation type="journal article" date="2019" name="Commun. Biol.">
        <title>The bagworm genome reveals a unique fibroin gene that provides high tensile strength.</title>
        <authorList>
            <person name="Kono N."/>
            <person name="Nakamura H."/>
            <person name="Ohtoshi R."/>
            <person name="Tomita M."/>
            <person name="Numata K."/>
            <person name="Arakawa K."/>
        </authorList>
    </citation>
    <scope>NUCLEOTIDE SEQUENCE [LARGE SCALE GENOMIC DNA]</scope>
</reference>
<keyword evidence="3" id="KW-1185">Reference proteome</keyword>
<evidence type="ECO:0000313" key="3">
    <source>
        <dbReference type="Proteomes" id="UP000299102"/>
    </source>
</evidence>
<protein>
    <submittedName>
        <fullName evidence="2">Uncharacterized protein</fullName>
    </submittedName>
</protein>
<feature type="region of interest" description="Disordered" evidence="1">
    <location>
        <begin position="155"/>
        <end position="185"/>
    </location>
</feature>
<organism evidence="2 3">
    <name type="scientific">Eumeta variegata</name>
    <name type="common">Bagworm moth</name>
    <name type="synonym">Eumeta japonica</name>
    <dbReference type="NCBI Taxonomy" id="151549"/>
    <lineage>
        <taxon>Eukaryota</taxon>
        <taxon>Metazoa</taxon>
        <taxon>Ecdysozoa</taxon>
        <taxon>Arthropoda</taxon>
        <taxon>Hexapoda</taxon>
        <taxon>Insecta</taxon>
        <taxon>Pterygota</taxon>
        <taxon>Neoptera</taxon>
        <taxon>Endopterygota</taxon>
        <taxon>Lepidoptera</taxon>
        <taxon>Glossata</taxon>
        <taxon>Ditrysia</taxon>
        <taxon>Tineoidea</taxon>
        <taxon>Psychidae</taxon>
        <taxon>Oiketicinae</taxon>
        <taxon>Eumeta</taxon>
    </lineage>
</organism>
<evidence type="ECO:0000313" key="2">
    <source>
        <dbReference type="EMBL" id="GBP41453.1"/>
    </source>
</evidence>
<feature type="compositionally biased region" description="Basic residues" evidence="1">
    <location>
        <begin position="176"/>
        <end position="185"/>
    </location>
</feature>
<dbReference type="AlphaFoldDB" id="A0A4C1VRZ3"/>
<gene>
    <name evidence="2" type="ORF">EVAR_36209_1</name>
</gene>
<comment type="caution">
    <text evidence="2">The sequence shown here is derived from an EMBL/GenBank/DDBJ whole genome shotgun (WGS) entry which is preliminary data.</text>
</comment>
<sequence>MDELLGAATASRDPPVLVHNTLCTLTFWVGRRRARPGRAAAAAGARRVGDRRGPFTRENLCVELNSPNFCSFLNKFLFQSFDLCSMLTMVVNYELPIEYRGKEAFKKCQTGNDMTDVRPLQLATGAAKTRDGTRHHRIMFGADETGRTQRDFRRSIRKMGGGSGGKPTSRQGVTVRRTHPQIKQR</sequence>
<evidence type="ECO:0000256" key="1">
    <source>
        <dbReference type="SAM" id="MobiDB-lite"/>
    </source>
</evidence>
<dbReference type="Proteomes" id="UP000299102">
    <property type="component" value="Unassembled WGS sequence"/>
</dbReference>